<dbReference type="GO" id="GO:0045165">
    <property type="term" value="P:cell fate commitment"/>
    <property type="evidence" value="ECO:0007669"/>
    <property type="project" value="TreeGrafter"/>
</dbReference>
<evidence type="ECO:0000256" key="9">
    <source>
        <dbReference type="RuleBase" id="RU003500"/>
    </source>
</evidence>
<dbReference type="AlphaFoldDB" id="A0A9P0B029"/>
<comment type="subcellular location">
    <subcellularLocation>
        <location evidence="1 9">Secreted</location>
        <location evidence="1 9">Extracellular space</location>
        <location evidence="1 9">Extracellular matrix</location>
    </subcellularLocation>
</comment>
<name>A0A9P0B029_BRAAE</name>
<comment type="similarity">
    <text evidence="2 9">Belongs to the Wnt family.</text>
</comment>
<proteinExistence type="inferred from homology"/>
<evidence type="ECO:0000313" key="11">
    <source>
        <dbReference type="EMBL" id="CAH0551211.1"/>
    </source>
</evidence>
<dbReference type="InterPro" id="IPR018161">
    <property type="entry name" value="Wnt_CS"/>
</dbReference>
<dbReference type="GO" id="GO:0030182">
    <property type="term" value="P:neuron differentiation"/>
    <property type="evidence" value="ECO:0007669"/>
    <property type="project" value="TreeGrafter"/>
</dbReference>
<dbReference type="GO" id="GO:0005615">
    <property type="term" value="C:extracellular space"/>
    <property type="evidence" value="ECO:0007669"/>
    <property type="project" value="TreeGrafter"/>
</dbReference>
<evidence type="ECO:0000256" key="7">
    <source>
        <dbReference type="ARBA" id="ARBA00023157"/>
    </source>
</evidence>
<dbReference type="Proteomes" id="UP001154078">
    <property type="component" value="Chromosome 2"/>
</dbReference>
<evidence type="ECO:0000256" key="5">
    <source>
        <dbReference type="ARBA" id="ARBA00022530"/>
    </source>
</evidence>
<dbReference type="Gene3D" id="3.30.2460.20">
    <property type="match status" value="1"/>
</dbReference>
<keyword evidence="7" id="KW-1015">Disulfide bond</keyword>
<keyword evidence="4" id="KW-0964">Secreted</keyword>
<dbReference type="GO" id="GO:0060070">
    <property type="term" value="P:canonical Wnt signaling pathway"/>
    <property type="evidence" value="ECO:0007669"/>
    <property type="project" value="TreeGrafter"/>
</dbReference>
<evidence type="ECO:0000256" key="6">
    <source>
        <dbReference type="ARBA" id="ARBA00022687"/>
    </source>
</evidence>
<evidence type="ECO:0000256" key="10">
    <source>
        <dbReference type="SAM" id="SignalP"/>
    </source>
</evidence>
<organism evidence="11 12">
    <name type="scientific">Brassicogethes aeneus</name>
    <name type="common">Rape pollen beetle</name>
    <name type="synonym">Meligethes aeneus</name>
    <dbReference type="NCBI Taxonomy" id="1431903"/>
    <lineage>
        <taxon>Eukaryota</taxon>
        <taxon>Metazoa</taxon>
        <taxon>Ecdysozoa</taxon>
        <taxon>Arthropoda</taxon>
        <taxon>Hexapoda</taxon>
        <taxon>Insecta</taxon>
        <taxon>Pterygota</taxon>
        <taxon>Neoptera</taxon>
        <taxon>Endopterygota</taxon>
        <taxon>Coleoptera</taxon>
        <taxon>Polyphaga</taxon>
        <taxon>Cucujiformia</taxon>
        <taxon>Nitidulidae</taxon>
        <taxon>Meligethinae</taxon>
        <taxon>Brassicogethes</taxon>
    </lineage>
</organism>
<evidence type="ECO:0000256" key="8">
    <source>
        <dbReference type="ARBA" id="ARBA00023288"/>
    </source>
</evidence>
<sequence length="355" mass="40600">MRRLDAELVLVVVLLATLQLTCTNADWWSLGLQSSISNNVDPHIPHKERCSKLEYLIDSQKRLCSQHEKILPILAYSAKLAIDECQNQFKFSRWNCTSFPEKNTTFGNVVTIRSREAAYLSAVSAASVAFAVTKACSKGELSDCSCETNKRLRKNQKWKWGGCSEDIRYGQDFSKKFLDIREDGNTAVGLMNLHNIEAGRRAVRTRMTRVCKCHGVSGSCSMQICWRKLPNFKLVGEGLFQRYEGSSHVKFVDKRRRKLRIINPDFKKPNKTDLVFLDDSPDYCEKNDTLNILGTRGRECNRMSQGIDGCRLLCCGRGYQTRVREVEDKCKCAFVWCCSVKCDICRSRREEHVCN</sequence>
<keyword evidence="10" id="KW-0732">Signal</keyword>
<evidence type="ECO:0000313" key="12">
    <source>
        <dbReference type="Proteomes" id="UP001154078"/>
    </source>
</evidence>
<dbReference type="PROSITE" id="PS00246">
    <property type="entry name" value="WNT1"/>
    <property type="match status" value="1"/>
</dbReference>
<dbReference type="GO" id="GO:0005109">
    <property type="term" value="F:frizzled binding"/>
    <property type="evidence" value="ECO:0007669"/>
    <property type="project" value="TreeGrafter"/>
</dbReference>
<comment type="function">
    <text evidence="9">Ligand for members of the frizzled family of seven transmembrane receptors.</text>
</comment>
<dbReference type="InterPro" id="IPR043158">
    <property type="entry name" value="Wnt_C"/>
</dbReference>
<dbReference type="PRINTS" id="PR01349">
    <property type="entry name" value="WNTPROTEIN"/>
</dbReference>
<dbReference type="InterPro" id="IPR005817">
    <property type="entry name" value="Wnt"/>
</dbReference>
<evidence type="ECO:0000256" key="2">
    <source>
        <dbReference type="ARBA" id="ARBA00005683"/>
    </source>
</evidence>
<keyword evidence="6 9" id="KW-0879">Wnt signaling pathway</keyword>
<accession>A0A9P0B029</accession>
<gene>
    <name evidence="11" type="ORF">MELIAE_LOCUS3875</name>
</gene>
<feature type="chain" id="PRO_5040221321" description="Protein Wnt" evidence="10">
    <location>
        <begin position="26"/>
        <end position="355"/>
    </location>
</feature>
<dbReference type="EMBL" id="OV121133">
    <property type="protein sequence ID" value="CAH0551211.1"/>
    <property type="molecule type" value="Genomic_DNA"/>
</dbReference>
<feature type="signal peptide" evidence="10">
    <location>
        <begin position="1"/>
        <end position="25"/>
    </location>
</feature>
<dbReference type="SMART" id="SM00097">
    <property type="entry name" value="WNT1"/>
    <property type="match status" value="1"/>
</dbReference>
<dbReference type="FunFam" id="3.30.2460.20:FF:000001">
    <property type="entry name" value="Wnt homolog"/>
    <property type="match status" value="1"/>
</dbReference>
<keyword evidence="8" id="KW-0449">Lipoprotein</keyword>
<reference evidence="11" key="1">
    <citation type="submission" date="2021-12" db="EMBL/GenBank/DDBJ databases">
        <authorList>
            <person name="King R."/>
        </authorList>
    </citation>
    <scope>NUCLEOTIDE SEQUENCE</scope>
</reference>
<keyword evidence="5" id="KW-0272">Extracellular matrix</keyword>
<evidence type="ECO:0000256" key="1">
    <source>
        <dbReference type="ARBA" id="ARBA00004498"/>
    </source>
</evidence>
<dbReference type="PANTHER" id="PTHR12027">
    <property type="entry name" value="WNT RELATED"/>
    <property type="match status" value="1"/>
</dbReference>
<dbReference type="GO" id="GO:0007517">
    <property type="term" value="P:muscle organ development"/>
    <property type="evidence" value="ECO:0007669"/>
    <property type="project" value="UniProtKB-ARBA"/>
</dbReference>
<dbReference type="OrthoDB" id="5945655at2759"/>
<keyword evidence="3 9" id="KW-0217">Developmental protein</keyword>
<dbReference type="Pfam" id="PF00110">
    <property type="entry name" value="wnt"/>
    <property type="match status" value="1"/>
</dbReference>
<keyword evidence="12" id="KW-1185">Reference proteome</keyword>
<dbReference type="GO" id="GO:0005125">
    <property type="term" value="F:cytokine activity"/>
    <property type="evidence" value="ECO:0007669"/>
    <property type="project" value="TreeGrafter"/>
</dbReference>
<dbReference type="PANTHER" id="PTHR12027:SF99">
    <property type="entry name" value="PROTEIN WNT"/>
    <property type="match status" value="1"/>
</dbReference>
<evidence type="ECO:0000256" key="3">
    <source>
        <dbReference type="ARBA" id="ARBA00022473"/>
    </source>
</evidence>
<dbReference type="GO" id="GO:0000902">
    <property type="term" value="P:cell morphogenesis"/>
    <property type="evidence" value="ECO:0007669"/>
    <property type="project" value="UniProtKB-ARBA"/>
</dbReference>
<protein>
    <recommendedName>
        <fullName evidence="9">Protein Wnt</fullName>
    </recommendedName>
</protein>
<evidence type="ECO:0000256" key="4">
    <source>
        <dbReference type="ARBA" id="ARBA00022525"/>
    </source>
</evidence>
<dbReference type="GO" id="GO:0060560">
    <property type="term" value="P:developmental growth involved in morphogenesis"/>
    <property type="evidence" value="ECO:0007669"/>
    <property type="project" value="UniProtKB-ARBA"/>
</dbReference>